<dbReference type="Pfam" id="PF00501">
    <property type="entry name" value="AMP-binding"/>
    <property type="match status" value="5"/>
</dbReference>
<dbReference type="Gene3D" id="3.40.50.980">
    <property type="match status" value="10"/>
</dbReference>
<evidence type="ECO:0000256" key="4">
    <source>
        <dbReference type="ARBA" id="ARBA00022737"/>
    </source>
</evidence>
<feature type="domain" description="Carrier" evidence="7">
    <location>
        <begin position="513"/>
        <end position="588"/>
    </location>
</feature>
<evidence type="ECO:0000259" key="7">
    <source>
        <dbReference type="PROSITE" id="PS50075"/>
    </source>
</evidence>
<feature type="domain" description="Carrier" evidence="7">
    <location>
        <begin position="1540"/>
        <end position="1614"/>
    </location>
</feature>
<evidence type="ECO:0000313" key="8">
    <source>
        <dbReference type="EMBL" id="MBP2183614.1"/>
    </source>
</evidence>
<dbReference type="InterPro" id="IPR020806">
    <property type="entry name" value="PKS_PP-bd"/>
</dbReference>
<dbReference type="PANTHER" id="PTHR45527:SF1">
    <property type="entry name" value="FATTY ACID SYNTHASE"/>
    <property type="match status" value="1"/>
</dbReference>
<dbReference type="InterPro" id="IPR010071">
    <property type="entry name" value="AA_adenyl_dom"/>
</dbReference>
<feature type="region of interest" description="Disordered" evidence="6">
    <location>
        <begin position="788"/>
        <end position="807"/>
    </location>
</feature>
<dbReference type="Gene3D" id="1.10.1200.10">
    <property type="entry name" value="ACP-like"/>
    <property type="match status" value="5"/>
</dbReference>
<evidence type="ECO:0000256" key="6">
    <source>
        <dbReference type="SAM" id="MobiDB-lite"/>
    </source>
</evidence>
<dbReference type="SUPFAM" id="SSF47336">
    <property type="entry name" value="ACP-like"/>
    <property type="match status" value="5"/>
</dbReference>
<dbReference type="SMART" id="SM01294">
    <property type="entry name" value="PKS_PP_betabranch"/>
    <property type="match status" value="1"/>
</dbReference>
<evidence type="ECO:0000256" key="1">
    <source>
        <dbReference type="ARBA" id="ARBA00001957"/>
    </source>
</evidence>
<dbReference type="InterPro" id="IPR001242">
    <property type="entry name" value="Condensation_dom"/>
</dbReference>
<dbReference type="PANTHER" id="PTHR45527">
    <property type="entry name" value="NONRIBOSOMAL PEPTIDE SYNTHETASE"/>
    <property type="match status" value="1"/>
</dbReference>
<feature type="region of interest" description="Disordered" evidence="6">
    <location>
        <begin position="2237"/>
        <end position="2257"/>
    </location>
</feature>
<evidence type="ECO:0000313" key="9">
    <source>
        <dbReference type="Proteomes" id="UP000741013"/>
    </source>
</evidence>
<dbReference type="Pfam" id="PF00550">
    <property type="entry name" value="PP-binding"/>
    <property type="match status" value="5"/>
</dbReference>
<keyword evidence="3" id="KW-0597">Phosphoprotein</keyword>
<comment type="caution">
    <text evidence="8">The sequence shown here is derived from an EMBL/GenBank/DDBJ whole genome shotgun (WGS) entry which is preliminary data.</text>
</comment>
<feature type="compositionally biased region" description="Basic and acidic residues" evidence="6">
    <location>
        <begin position="793"/>
        <end position="807"/>
    </location>
</feature>
<dbReference type="SMART" id="SM00823">
    <property type="entry name" value="PKS_PP"/>
    <property type="match status" value="5"/>
</dbReference>
<evidence type="ECO:0000256" key="2">
    <source>
        <dbReference type="ARBA" id="ARBA00022450"/>
    </source>
</evidence>
<dbReference type="Pfam" id="PF13193">
    <property type="entry name" value="AMP-binding_C"/>
    <property type="match status" value="5"/>
</dbReference>
<sequence>MTVQDTPRSADGDAAARTGALPELFAAQVRSTPQAIALDGAGVRLTYAELAERAEALAARLARLGVGAEDRVGVLGERSAGLVVAELATVVAGGVYVPLDDRAPDERLRLVLATAGVSVLVTDDPVRAARLHDGPVVVAGSEPPSTGFTPPRVAGDQLAYLMHTSGSTGTPKGVAVRHRDVAALAADSRFSGGAHRRVLLHSPAAFDASTYELWVPLLNGGTVVLAPPGDLDVEALRGLLTRHAVTSLWLTAGLFRVVAQEAPDCFRGVREVWTGGDVVPAGAVRRVLRGCPGLTVVDGYGPTETTTFATSHRMTSADQVPDVVPIGRPLDEVGVRVLDGALVPVPPGEPGELHLAGAGLARGYWARPGATADAFVADPLGAPGERMYRTGDLVRDNGNGELEFLGRADDQVKIRGFRVELGEIEAVLAAAPGVAEAVVVAREDRPGVKRLVAYVVASPDGPPGDLAETAAVSLADYMVPSAFVFLDALPLSGNGKVDRRALPAPQAAEARTEPRTDTEREVARLLADVLGVDHIGVDEDFFALGGDSILAVQALSRLRRKFGAHLSARAVFDAPSVAGLASLLDEAPRAGESVIPATPVAEVLPLSPAQRRLWFLDELAGGNAEYNTGVGLRLSGPLDLDALRGAFASLCARHESLRTTFDSIAGEGVQRIAPAGEIPLRIATSPADDEALEAELSAPFDLRTGPLTRAVLYPHGPEEHVLLLCQHHIVTDGRSVGILTAELLDFYAGVTPPPLPVAYRDYTLWRQRSDHDSQLPYWRARLDGLEPLAMPADRPRPPRRSTEGAVHHHDLPADLVRRVSDTGRRFGATPFMTLTAAVQLLLAAYGGQRDIAVGTAVAGRDRPELEPLTGFFVNTLVLRSQVDGVQPFSGFLEGFRETVLDAFAHGDVSFDRVVEEVQPDRDPARTPLVQAVVVLQTPLVRPREAAGLRVSEFGLPRPSARFELVIEFWPREDGLRVTVEYATALFDAATIQRLTASLEVLLAAIAADPARPVGDLPLVAPQDRRFLLGDGEPAEAPAATVPELFDRTAERHPDTPAVLCGDRRWDYGELRARADRLAGRLVRLGVRPEDRVGVLMDRSAELVVAVLAILKAGGAYLPLDLRAPEDRLRSLLDGTQVLLTDDRWQDIASTVHIGQAWLVGDEVEEPARAPEVRLSPDNLAYVEYTSGSTGVPKGVAIRHADVVALAADPRFAGGDHERVLLHSPLAFDASTYELWVPLLNGGTVVVAPPGDVDADSVRGLTARHGVTAMWLTAGLFRLFAEEAPDCFAGLRAVWTGGDVVPPEAVRRVLGECPRLAVVDGYGPTETTTFATSFRMASAEAVPGVVPIGTPLTGMRVYLLDDGLRPVPRGALGEICIAGPGLARGYAGQPGATADRFVACPFGTPGERMYRTGDRGRWRTDGTLEFAGRADDQVKIRGFRVEPGEVERALAAEPAVAQAVVVVRATGGRNRLIAYVVPAGRSTESTVDTEDLRRALARTLPDYLVPSAILVLDALPLNANGKVDRRALPEPRFEAGDRFVAPRTEGEALLAGIWADVLGLARVGVDDNFFTLGGDSILSIQVSARARREGLAVSTADLFRHQTIAALAPTIAADTAEAGAVQGPESGEIVPTPIQRWFFENVAVPDRFDQAIAVELTEDVGEVPLTAAMDALVEHHDALRTRYTREGDRWRLHNVPPGDEHSLLRWRLSGPPTRRVLHLSAHHLVVDGVSWRILLEDLDRAYRQLVHGDPVDLGPRTTSYREWAARLSAHAGSGGFDDELGHWRGLPAATPIPVDGSGANTVAQAREVTVRLTAEETRALLREVPGVYRTQVNDVLLTALGRVLGEWTGGVPVIDVEGHGREDLFEGVDSSRTVGWFTSIFPVALDVPEDWGVALKSVKEQLRAVPRRGIGYGALRYLAGTAPVIDPQVSFNYLGQFDLSGALYAGSRDGLTLDADPAGRRPHLLEVVGQVDAGALRFTWHYAEGVHDEATVTRLADDLLAALRGIIEHCATPGAGGRTPSDFPLAGLGQAELDELAGDGGNVEDIYPLTPMQAGMVFHGLAQDGDRVYVEQISFTLDDVPDPRRLGAHWQRIVERTPVLRSRVVWDGVPRPVQLVQRTAEVPVSYPDWSGKDADEQLRRLLAEDLAAGLELTRAPLMRLVIARDSATSVRVVWTFHHLLLDGWSVFGVLSDLLALQRGEEPPARRPFRDYAAWLAAQDDHLAEAHWRTRLAGVAPTPLPGGRAAGRTHTASSTGRVPVDLDDDTTAAVYAFARRHRLTVNTVVQGAWAALLARYSGEDEVCFGSTVSGRPAELPGAHDITGLFIDTLPVRVRLDRDRGVADWLRALQADQAEARRFGHLGLPRLQALGGTGESLFDSIVVFENYPIGEVSGLRDVRAAERTNYPLGVVAYPGDRLSLVLTHDPVLIGEALAQRLAEHLAALVRGFAAAPHQPVTRVPMLSPDEIRHLLEERNATARPLPGEALPELFAAAVTRDPGAIALVTDDESLSYGELDARANRLAHRLRALGVGPEDRVALLVDRSPALVVAELAIVKAGGAYLPLDLRAPADRLRLLLREAGAEVLVTDRVWLATAEDVHSGVIVTEADATDEPVTPPDVVTHPDQLAYVIYTSGSTGIPKGVAARHRDVAALAADRRFAAHDRVLLHSPQAFDASTYELWVPLLNGGTVVLAPPGDLDVHTLGRALTTHGVTGAFLTTGLFRLVAQEAPEVFAGVREVWTGGDAVPAAALRRVRRACPDTLVADVYGPTETTTFATVHPLPGDVPDVVPIGRPLDNTRVYVLDDDLQPAPPGAPGELHIAGAGLARGYLGRPGATAERFIADPFGPPGEKMYRTGDVVRWTDDGALEFVGRVDEQVKVRGFRVEPSEIEAALGEHPGVEQAAVLARADGGVKRLVAYVVGETAGLAEFLARTLPDYMVPAAFVQLDRFPVNVNGKLDRHALPAPEFGVREHVPPRTDRERLLTGIWAEVLGAARVGVTDDFFELGGDSILSIQVVSRARRAGLELLPGDLFAHRTPAALAAAARTATATAERGPVSGPVPLTPIQRWFFATRTADPWHCHQFVRLGPERVDLEAAGKAVAALLAHHDALRMRFDRNNSADSGGWHQENGPVGADAPLVRLAATEHGVTLAVHHLVVDGVSWRVLAEDFDRGYEQALRGEPIDLGPRTTSFREWATRLTEHTAAGGFDDELGHWRALPTGTAIPVDGDGEATIASMRSVTAGLSAAETAALLREVPAAYRTQVNDVLLTALGRVLGDWTGQVPVVDLEGHGREDLFAGVDTSRTVGWFTSVFPVALDVPDDWGPALKSVKEQLRAVPRRGIGYGALRYLAGTAPAIDPQVSFNYLGQFGSHRLESDESPHATRAHLLDVVGRVEAGQLEVTWYYADGVHDKSTVDRLAGDLVAALREIIRHCARPDAGGRTPSDFPLAALDQSTVDSIAGDGRAVEDVYPLTPMQAGMVFHALSQREERLYFQQVAFVLDGASDPEALARAWQRVVDRTPVLRTRIVWEGVPEPLQVVQRRVRVPVTHHDWRGYGPAEHDRAWQDVLAADRAEGLDLTATPLLRLTLARLSDTEIRVLWTFHHVLLDGWSVFGVLSDVFAAHAGAELPERPPFRDYLRWLAHQDDADAEQHWRDELGDLTAPARLPFDRPPAQAHTSRSAQWLRVSVARSARLQEVARRAGLTMNTVLQGAWALLLSRLSGERDVCFGSTVSGRPVELPGADDITGIFINTLPVRVTADRAPVSDWLAALQARQVVSRRYGHLPLTKLQGFSGATGSLFDSLVVFENYPIDAAAQEAHGLRLREVDAAETTNYPLTVVASPGETITIDLGYDPGLFDTATAERIARQLTGVLDAFAEDPHRSLDDIDVLTADEHHQVLVAWNDTACPVPEGTLAGLFAGQVARTPDAVALTGDGLDLTYAELDERADRLAGQLAALGAGPETLVGVLMDRSPGLVVAELAAVKAGAAYVPLDTRAPAPRLRTLLTGVPILVTEGSRAEFARSVHSGPVVVPGGESPGAPVAVAEPDNLAYVMYTSGSTGKPKGVAVRQRDVVALAADRRFTGHRRVLMHASPAFDASTYELWVPLLNGGTVVLAPPGELDVDTLGRVIAEHRVDGAFVTAGLFRLLAQEAPEIFRGMREVWAGGDAVPADAVRRVREACPGTAVVDGYGPTETTTFATSHRMPGAVPEVIPIGEPLDNMRAYVLDAGLRPVPPGAPGELHLAGAGLARGYHGDPGLTADRFRPDPFGPPGERMYRTGDLVRWNPRGELEYTGRADEQVKVRGFRIEPGEIEAALAAHPAIGQVAVLARQDHGIKRLVAYYTGDPAATGDLAAFLGHTLPDYMVPAAFVRLDRLPLNVNGKIDRQALPAPEFGGATGGRTEPATGAERTLAAIWAEVLHCGDVGADANFFALGGDSILSIQVVSRARRAGLTLLPHDVFRYPTLAALAAHAGSAAGPRAAEQGPVTGTAPLTPIQRWYRATQPRRFDQRVVLEFAEDVDETALRGALAAVWAHHDALRLRFPDTGDLQHGDPVSPAELLVDEVDFDPARGPLFAAVLDGRRLLLAAHHLVVDGVSWRVLLEDLETAYRGGDLGPKTTSYVDWARRLAAHAEAGGFDDELDHWRSLPPVRPLPADGAGPATIADIGEVVTRLTAEETRALLREVPEVYRTQVNDVLLTALGRVLGEWTGGVSVVDVEGHGREDLFEGVDLSRTAGWFTSIFPVALNVPGDWGAALKSVKEQLRAVPRRGIGYGALRYLAGTAPAIDPQVSFNYLGQFDEAGGELFRAGGLDADVDPDAARTHALDVVGRVVAGTLELSWSHGTGAHQRRTVEDLACRMTAALREIIAHCARPDAGGRTPSDFPLAALDQSTVDALAGDGRAVEDIYPLTPMQGGMVFHGLSQTSQGMYVEQATFVLDGVTEPRRLAAAWQQVVDRTPVLRTSFVWAGVDEPVQLVHRAARVPVRHLDWTGCDEQERAERLRRLLAEDREHGLDLAVAPLMRVVLARVSDTEVQVLWTFHHVLLDGWSVFQVLSDVRAAYAGQALPVRPPFRDYLAWLAEQDQAEAERFWRAALAGIEGPTPVPADRVPAAGHAACSADWLPVRLDEAATARLDAFVKRHGLTHNAVLQGAWALLLSRYSGHHEVVFGATASGRPAEVAGVDDITGIFINTLPVRVTVDRGARVAGWLAGLQAAQAQARRHGHLPLARVQSWAGLPEGVNLCESLVVFENYPITAAEATPGLTVRELSARETTNFPLTVVASPGRELAVDLGYDPALFDGETAGRLARHLLTLLGELTADGDRPLGAVPMSTPAEDGLLRQWTGITAEPPARSLPGLFADQVRARPEAIAAVLDGEEVTYAELNRRANRLANRLVGLGLRPEEPVGLAVGRAGAVVAELAVVKAGGAYLPLDTRAPAERQRVLLDGVRFVVAETEQPFTRTILLSSVDDEPDGDPAVTVDAGQLAYVMHTSGSTGTPKGVAVRHRDVAALAADTRFHGGAHDRVLLHSPLAFDATTYELWVPLLTGGRVVTAPDGSVDATTLRELIRERGLTAMWSTAGLFRVLAQEAPDCFAGLREVWTGGDVVPAAAVRRVLEACPGLRIVDGYGPTETTTFATAHPMDVTVPDRVPIGSPLDGVRAHVLDAGLRPVPPGVPGELYLAGAGLARGYRNRPGLTADRFIADPAGDGGRMYRTGDLVRWTAEGTLEFLGRVDDQVKLRGFRVEPGEVEAVLARHPEVAQAAVVVREDQPGVKRLVAYVVSDTGEEALRAFLAGELPDYLVPSAFVALDRLPLSTNGKLDRRALPAPAAPETGHVEPDTETEQALAAIWADVLGTTPIGIEDSFFALGGDSLKGLHIAAKASALFAVRITPADVLTARTVAGLAGTVEELILGELESLASDQES</sequence>
<dbReference type="EMBL" id="JAGGMS010000001">
    <property type="protein sequence ID" value="MBP2183614.1"/>
    <property type="molecule type" value="Genomic_DNA"/>
</dbReference>
<feature type="domain" description="Carrier" evidence="7">
    <location>
        <begin position="2970"/>
        <end position="3044"/>
    </location>
</feature>
<dbReference type="CDD" id="cd12117">
    <property type="entry name" value="A_NRPS_Srf_like"/>
    <property type="match status" value="5"/>
</dbReference>
<organism evidence="8 9">
    <name type="scientific">Amycolatopsis magusensis</name>
    <dbReference type="NCBI Taxonomy" id="882444"/>
    <lineage>
        <taxon>Bacteria</taxon>
        <taxon>Bacillati</taxon>
        <taxon>Actinomycetota</taxon>
        <taxon>Actinomycetes</taxon>
        <taxon>Pseudonocardiales</taxon>
        <taxon>Pseudonocardiaceae</taxon>
        <taxon>Amycolatopsis</taxon>
    </lineage>
</organism>
<proteinExistence type="predicted"/>
<keyword evidence="4" id="KW-0677">Repeat</keyword>
<dbReference type="NCBIfam" id="NF004282">
    <property type="entry name" value="PRK05691.1"/>
    <property type="match status" value="10"/>
</dbReference>
<evidence type="ECO:0000256" key="3">
    <source>
        <dbReference type="ARBA" id="ARBA00022553"/>
    </source>
</evidence>
<dbReference type="CDD" id="cd19531">
    <property type="entry name" value="LCL_NRPS-like"/>
    <property type="match status" value="1"/>
</dbReference>
<feature type="domain" description="Carrier" evidence="7">
    <location>
        <begin position="5828"/>
        <end position="5903"/>
    </location>
</feature>
<dbReference type="Gene3D" id="3.30.559.10">
    <property type="entry name" value="Chloramphenicol acetyltransferase-like domain"/>
    <property type="match status" value="9"/>
</dbReference>
<dbReference type="Proteomes" id="UP000741013">
    <property type="component" value="Unassembled WGS sequence"/>
</dbReference>
<reference evidence="8 9" key="1">
    <citation type="submission" date="2021-03" db="EMBL/GenBank/DDBJ databases">
        <title>Sequencing the genomes of 1000 actinobacteria strains.</title>
        <authorList>
            <person name="Klenk H.-P."/>
        </authorList>
    </citation>
    <scope>NUCLEOTIDE SEQUENCE [LARGE SCALE GENOMIC DNA]</scope>
    <source>
        <strain evidence="8 9">DSM 45510</strain>
    </source>
</reference>
<dbReference type="Pfam" id="PF00668">
    <property type="entry name" value="Condensation"/>
    <property type="match status" value="7"/>
</dbReference>
<dbReference type="CDD" id="cd19534">
    <property type="entry name" value="E_NRPS"/>
    <property type="match status" value="3"/>
</dbReference>
<keyword evidence="5" id="KW-0045">Antibiotic biosynthesis</keyword>
<keyword evidence="2" id="KW-0596">Phosphopantetheine</keyword>
<dbReference type="CDD" id="cd19543">
    <property type="entry name" value="DCL_NRPS"/>
    <property type="match status" value="3"/>
</dbReference>
<dbReference type="InterPro" id="IPR036736">
    <property type="entry name" value="ACP-like_sf"/>
</dbReference>
<dbReference type="NCBIfam" id="TIGR01720">
    <property type="entry name" value="NRPS-para261"/>
    <property type="match status" value="3"/>
</dbReference>
<name>A0ABS4PW05_9PSEU</name>
<dbReference type="InterPro" id="IPR023213">
    <property type="entry name" value="CAT-like_dom_sf"/>
</dbReference>
<dbReference type="InterPro" id="IPR045851">
    <property type="entry name" value="AMP-bd_C_sf"/>
</dbReference>
<dbReference type="RefSeq" id="WP_209666766.1">
    <property type="nucleotide sequence ID" value="NZ_JAGGMS010000001.1"/>
</dbReference>
<dbReference type="PROSITE" id="PS50075">
    <property type="entry name" value="CARRIER"/>
    <property type="match status" value="5"/>
</dbReference>
<dbReference type="InterPro" id="IPR000873">
    <property type="entry name" value="AMP-dep_synth/lig_dom"/>
</dbReference>
<dbReference type="NCBIfam" id="TIGR01733">
    <property type="entry name" value="AA-adenyl-dom"/>
    <property type="match status" value="5"/>
</dbReference>
<dbReference type="InterPro" id="IPR010060">
    <property type="entry name" value="NRPS_synth"/>
</dbReference>
<dbReference type="SUPFAM" id="SSF56801">
    <property type="entry name" value="Acetyl-CoA synthetase-like"/>
    <property type="match status" value="5"/>
</dbReference>
<dbReference type="InterPro" id="IPR006162">
    <property type="entry name" value="Ppantetheine_attach_site"/>
</dbReference>
<evidence type="ECO:0000256" key="5">
    <source>
        <dbReference type="ARBA" id="ARBA00023194"/>
    </source>
</evidence>
<dbReference type="Gene3D" id="2.30.38.10">
    <property type="entry name" value="Luciferase, Domain 3"/>
    <property type="match status" value="5"/>
</dbReference>
<dbReference type="PROSITE" id="PS00012">
    <property type="entry name" value="PHOSPHOPANTETHEINE"/>
    <property type="match status" value="5"/>
</dbReference>
<dbReference type="InterPro" id="IPR020845">
    <property type="entry name" value="AMP-binding_CS"/>
</dbReference>
<dbReference type="Gene3D" id="3.30.559.30">
    <property type="entry name" value="Nonribosomal peptide synthetase, condensation domain"/>
    <property type="match status" value="7"/>
</dbReference>
<dbReference type="InterPro" id="IPR009081">
    <property type="entry name" value="PP-bd_ACP"/>
</dbReference>
<protein>
    <submittedName>
        <fullName evidence="8">Amino acid adenylation domain-containing protein/non-ribosomal peptide synthase protein (TIGR01720 family)</fullName>
    </submittedName>
</protein>
<accession>A0ABS4PW05</accession>
<gene>
    <name evidence="8" type="ORF">JOM49_005140</name>
</gene>
<dbReference type="PROSITE" id="PS00455">
    <property type="entry name" value="AMP_BINDING"/>
    <property type="match status" value="4"/>
</dbReference>
<dbReference type="InterPro" id="IPR025110">
    <property type="entry name" value="AMP-bd_C"/>
</dbReference>
<dbReference type="Gene3D" id="3.30.300.30">
    <property type="match status" value="5"/>
</dbReference>
<feature type="domain" description="Carrier" evidence="7">
    <location>
        <begin position="4396"/>
        <end position="4470"/>
    </location>
</feature>
<comment type="cofactor">
    <cofactor evidence="1">
        <name>pantetheine 4'-phosphate</name>
        <dbReference type="ChEBI" id="CHEBI:47942"/>
    </cofactor>
</comment>
<dbReference type="NCBIfam" id="NF003417">
    <property type="entry name" value="PRK04813.1"/>
    <property type="match status" value="5"/>
</dbReference>
<dbReference type="SUPFAM" id="SSF52777">
    <property type="entry name" value="CoA-dependent acyltransferases"/>
    <property type="match status" value="14"/>
</dbReference>
<keyword evidence="9" id="KW-1185">Reference proteome</keyword>